<dbReference type="PANTHER" id="PTHR31669">
    <property type="entry name" value="PROTEIN FAR1-RELATED SEQUENCE 10-RELATED"/>
    <property type="match status" value="1"/>
</dbReference>
<dbReference type="GO" id="GO:0006355">
    <property type="term" value="P:regulation of DNA-templated transcription"/>
    <property type="evidence" value="ECO:0007669"/>
    <property type="project" value="UniProtKB-UniRule"/>
</dbReference>
<keyword evidence="1" id="KW-0479">Metal-binding</keyword>
<comment type="function">
    <text evidence="1">Putative transcription activator involved in regulating light control of development.</text>
</comment>
<dbReference type="GO" id="GO:0005634">
    <property type="term" value="C:nucleus"/>
    <property type="evidence" value="ECO:0007669"/>
    <property type="project" value="UniProtKB-SubCell"/>
</dbReference>
<keyword evidence="1" id="KW-0539">Nucleus</keyword>
<reference evidence="4 5" key="1">
    <citation type="journal article" date="2018" name="PLoS Genet.">
        <title>Population sequencing reveals clonal diversity and ancestral inbreeding in the grapevine cultivar Chardonnay.</title>
        <authorList>
            <person name="Roach M.J."/>
            <person name="Johnson D.L."/>
            <person name="Bohlmann J."/>
            <person name="van Vuuren H.J."/>
            <person name="Jones S.J."/>
            <person name="Pretorius I.S."/>
            <person name="Schmidt S.A."/>
            <person name="Borneman A.R."/>
        </authorList>
    </citation>
    <scope>NUCLEOTIDE SEQUENCE [LARGE SCALE GENOMIC DNA]</scope>
    <source>
        <strain evidence="5">cv. Chardonnay</strain>
        <tissue evidence="4">Leaf</tissue>
    </source>
</reference>
<evidence type="ECO:0000259" key="3">
    <source>
        <dbReference type="Pfam" id="PF10551"/>
    </source>
</evidence>
<keyword evidence="1" id="KW-0863">Zinc-finger</keyword>
<comment type="caution">
    <text evidence="4">The sequence shown here is derived from an EMBL/GenBank/DDBJ whole genome shotgun (WGS) entry which is preliminary data.</text>
</comment>
<dbReference type="InterPro" id="IPR004330">
    <property type="entry name" value="FAR1_DNA_bnd_dom"/>
</dbReference>
<keyword evidence="1" id="KW-0862">Zinc</keyword>
<comment type="similarity">
    <text evidence="1">Belongs to the FHY3/FAR1 family.</text>
</comment>
<comment type="subcellular location">
    <subcellularLocation>
        <location evidence="1">Nucleus</location>
    </subcellularLocation>
</comment>
<proteinExistence type="inferred from homology"/>
<dbReference type="PANTHER" id="PTHR31669:SF236">
    <property type="entry name" value="PROTEIN FAR1-RELATED SEQUENCE"/>
    <property type="match status" value="1"/>
</dbReference>
<gene>
    <name evidence="4" type="primary">FRS6_5</name>
    <name evidence="4" type="ORF">CK203_037081</name>
</gene>
<dbReference type="InterPro" id="IPR031052">
    <property type="entry name" value="FHY3/FAR1"/>
</dbReference>
<dbReference type="Pfam" id="PF10551">
    <property type="entry name" value="MULE"/>
    <property type="match status" value="1"/>
</dbReference>
<dbReference type="EMBL" id="QGNW01000140">
    <property type="protein sequence ID" value="RVW92075.1"/>
    <property type="molecule type" value="Genomic_DNA"/>
</dbReference>
<accession>A0A438I5U8</accession>
<dbReference type="Pfam" id="PF03101">
    <property type="entry name" value="FAR1"/>
    <property type="match status" value="1"/>
</dbReference>
<evidence type="ECO:0000256" key="1">
    <source>
        <dbReference type="RuleBase" id="RU367018"/>
    </source>
</evidence>
<name>A0A438I5U8_VITVI</name>
<feature type="domain" description="FAR1" evidence="2">
    <location>
        <begin position="58"/>
        <end position="130"/>
    </location>
</feature>
<evidence type="ECO:0000313" key="4">
    <source>
        <dbReference type="EMBL" id="RVW92075.1"/>
    </source>
</evidence>
<sequence length="497" mass="56686">MDEVSLNSEPVYDDEGDEFEIEGDCAMTEYVGQTGIIQNPLPPAVGMEFESYEDVYYFYNCYAKEQGFGVRVSNTWYRKSKERYRGKLSCSSAGFKKKSEANRPRPETRTGCPAMIKFRLMETKRWRIIEGPREPLQSDVAEEAQTIRLFRTVIIDADGDGNADVDEGEFGNNVDHSNQLRFKEGDAQAVHNYFCSSQLMNPNFFYSIDLNEKGCLRNVFWADARSRVAFGYFGDVVAIDTTCLTFKYEVPLVSFIGVNHHGHRVLLGCGLVAGETIESYIWLFRAWLTCMLGRPPQTIITAQCRTLQASVADVFPRASHCLCLSLIVQKIPEKLGGLLEFEAIKVALSRAVYYSLRADEFEATWEDMIQHFGIRDHKWLQALSAGRSLGRFGVEKLKVCAKATMHALTVLNQNGMEEIPPQYILSRWRKDTKRTYVLDHGCSGIDINNPVHRYDHLYRCVVQVVEEARKSQDRYKDAIQALDEILNKVHLIEDHPV</sequence>
<organism evidence="4 5">
    <name type="scientific">Vitis vinifera</name>
    <name type="common">Grape</name>
    <dbReference type="NCBI Taxonomy" id="29760"/>
    <lineage>
        <taxon>Eukaryota</taxon>
        <taxon>Viridiplantae</taxon>
        <taxon>Streptophyta</taxon>
        <taxon>Embryophyta</taxon>
        <taxon>Tracheophyta</taxon>
        <taxon>Spermatophyta</taxon>
        <taxon>Magnoliopsida</taxon>
        <taxon>eudicotyledons</taxon>
        <taxon>Gunneridae</taxon>
        <taxon>Pentapetalae</taxon>
        <taxon>rosids</taxon>
        <taxon>Vitales</taxon>
        <taxon>Vitaceae</taxon>
        <taxon>Viteae</taxon>
        <taxon>Vitis</taxon>
    </lineage>
</organism>
<dbReference type="GO" id="GO:0008270">
    <property type="term" value="F:zinc ion binding"/>
    <property type="evidence" value="ECO:0007669"/>
    <property type="project" value="UniProtKB-UniRule"/>
</dbReference>
<dbReference type="InterPro" id="IPR018289">
    <property type="entry name" value="MULE_transposase_dom"/>
</dbReference>
<protein>
    <recommendedName>
        <fullName evidence="1">Protein FAR1-RELATED SEQUENCE</fullName>
    </recommendedName>
</protein>
<evidence type="ECO:0000313" key="5">
    <source>
        <dbReference type="Proteomes" id="UP000288805"/>
    </source>
</evidence>
<evidence type="ECO:0000259" key="2">
    <source>
        <dbReference type="Pfam" id="PF03101"/>
    </source>
</evidence>
<dbReference type="AlphaFoldDB" id="A0A438I5U8"/>
<dbReference type="Proteomes" id="UP000288805">
    <property type="component" value="Unassembled WGS sequence"/>
</dbReference>
<feature type="domain" description="MULE transposase" evidence="3">
    <location>
        <begin position="236"/>
        <end position="330"/>
    </location>
</feature>